<dbReference type="GO" id="GO:0001540">
    <property type="term" value="F:amyloid-beta binding"/>
    <property type="evidence" value="ECO:0000318"/>
    <property type="project" value="GO_Central"/>
</dbReference>
<dbReference type="Proteomes" id="UP000015101">
    <property type="component" value="Unassembled WGS sequence"/>
</dbReference>
<reference evidence="3 5" key="2">
    <citation type="journal article" date="2013" name="Nature">
        <title>Insights into bilaterian evolution from three spiralian genomes.</title>
        <authorList>
            <person name="Simakov O."/>
            <person name="Marletaz F."/>
            <person name="Cho S.J."/>
            <person name="Edsinger-Gonzales E."/>
            <person name="Havlak P."/>
            <person name="Hellsten U."/>
            <person name="Kuo D.H."/>
            <person name="Larsson T."/>
            <person name="Lv J."/>
            <person name="Arendt D."/>
            <person name="Savage R."/>
            <person name="Osoegawa K."/>
            <person name="de Jong P."/>
            <person name="Grimwood J."/>
            <person name="Chapman J.A."/>
            <person name="Shapiro H."/>
            <person name="Aerts A."/>
            <person name="Otillar R.P."/>
            <person name="Terry A.Y."/>
            <person name="Boore J.L."/>
            <person name="Grigoriev I.V."/>
            <person name="Lindberg D.R."/>
            <person name="Seaver E.C."/>
            <person name="Weisblat D.A."/>
            <person name="Putnam N.H."/>
            <person name="Rokhsar D.S."/>
        </authorList>
    </citation>
    <scope>NUCLEOTIDE SEQUENCE</scope>
</reference>
<gene>
    <name evidence="4" type="primary">20203544</name>
    <name evidence="3" type="ORF">HELRODRAFT_171241</name>
</gene>
<dbReference type="GO" id="GO:0005634">
    <property type="term" value="C:nucleus"/>
    <property type="evidence" value="ECO:0000318"/>
    <property type="project" value="GO_Central"/>
</dbReference>
<feature type="region of interest" description="Disordered" evidence="1">
    <location>
        <begin position="79"/>
        <end position="101"/>
    </location>
</feature>
<feature type="region of interest" description="Disordered" evidence="1">
    <location>
        <begin position="189"/>
        <end position="236"/>
    </location>
</feature>
<reference evidence="5" key="1">
    <citation type="submission" date="2012-12" db="EMBL/GenBank/DDBJ databases">
        <authorList>
            <person name="Hellsten U."/>
            <person name="Grimwood J."/>
            <person name="Chapman J.A."/>
            <person name="Shapiro H."/>
            <person name="Aerts A."/>
            <person name="Otillar R.P."/>
            <person name="Terry A.Y."/>
            <person name="Boore J.L."/>
            <person name="Simakov O."/>
            <person name="Marletaz F."/>
            <person name="Cho S.-J."/>
            <person name="Edsinger-Gonzales E."/>
            <person name="Havlak P."/>
            <person name="Kuo D.-H."/>
            <person name="Larsson T."/>
            <person name="Lv J."/>
            <person name="Arendt D."/>
            <person name="Savage R."/>
            <person name="Osoegawa K."/>
            <person name="de Jong P."/>
            <person name="Lindberg D.R."/>
            <person name="Seaver E.C."/>
            <person name="Weisblat D.A."/>
            <person name="Putnam N.H."/>
            <person name="Grigoriev I.V."/>
            <person name="Rokhsar D.S."/>
        </authorList>
    </citation>
    <scope>NUCLEOTIDE SEQUENCE</scope>
</reference>
<feature type="region of interest" description="Disordered" evidence="1">
    <location>
        <begin position="338"/>
        <end position="368"/>
    </location>
</feature>
<evidence type="ECO:0000313" key="5">
    <source>
        <dbReference type="Proteomes" id="UP000015101"/>
    </source>
</evidence>
<keyword evidence="5" id="KW-1185">Reference proteome</keyword>
<name>T1F3Z5_HELRO</name>
<dbReference type="HOGENOM" id="CLU_664448_0_0_1"/>
<dbReference type="EMBL" id="AMQM01003824">
    <property type="status" value="NOT_ANNOTATED_CDS"/>
    <property type="molecule type" value="Genomic_DNA"/>
</dbReference>
<evidence type="ECO:0000256" key="1">
    <source>
        <dbReference type="SAM" id="MobiDB-lite"/>
    </source>
</evidence>
<accession>T1F3Z5</accession>
<evidence type="ECO:0000313" key="3">
    <source>
        <dbReference type="EMBL" id="ESO05593.1"/>
    </source>
</evidence>
<dbReference type="PANTHER" id="PTHR14058:SF8">
    <property type="entry name" value="PROTEIN FE65 HOMOLOG"/>
    <property type="match status" value="1"/>
</dbReference>
<dbReference type="PANTHER" id="PTHR14058">
    <property type="entry name" value="AMYLOID BETA A4 PRECURSOR PROTEIN-BINDING FAMILY B"/>
    <property type="match status" value="1"/>
</dbReference>
<dbReference type="InterPro" id="IPR001202">
    <property type="entry name" value="WW_dom"/>
</dbReference>
<dbReference type="CTD" id="20203544"/>
<feature type="compositionally biased region" description="Basic and acidic residues" evidence="1">
    <location>
        <begin position="142"/>
        <end position="157"/>
    </location>
</feature>
<dbReference type="GO" id="GO:0005737">
    <property type="term" value="C:cytoplasm"/>
    <property type="evidence" value="ECO:0000318"/>
    <property type="project" value="GO_Central"/>
</dbReference>
<dbReference type="Gene3D" id="2.20.70.10">
    <property type="match status" value="1"/>
</dbReference>
<dbReference type="InterPro" id="IPR036020">
    <property type="entry name" value="WW_dom_sf"/>
</dbReference>
<dbReference type="GeneID" id="20203544"/>
<dbReference type="EnsemblMetazoa" id="HelroT171241">
    <property type="protein sequence ID" value="HelroP171241"/>
    <property type="gene ID" value="HelroG171241"/>
</dbReference>
<evidence type="ECO:0000259" key="2">
    <source>
        <dbReference type="PROSITE" id="PS50020"/>
    </source>
</evidence>
<feature type="domain" description="WW" evidence="2">
    <location>
        <begin position="281"/>
        <end position="313"/>
    </location>
</feature>
<feature type="compositionally biased region" description="Low complexity" evidence="1">
    <location>
        <begin position="346"/>
        <end position="356"/>
    </location>
</feature>
<feature type="region of interest" description="Disordered" evidence="1">
    <location>
        <begin position="1"/>
        <end position="63"/>
    </location>
</feature>
<dbReference type="AlphaFoldDB" id="T1F3Z5"/>
<feature type="compositionally biased region" description="Polar residues" evidence="1">
    <location>
        <begin position="7"/>
        <end position="31"/>
    </location>
</feature>
<dbReference type="GO" id="GO:0006355">
    <property type="term" value="P:regulation of DNA-templated transcription"/>
    <property type="evidence" value="ECO:0000318"/>
    <property type="project" value="GO_Central"/>
</dbReference>
<dbReference type="GO" id="GO:0060090">
    <property type="term" value="F:molecular adaptor activity"/>
    <property type="evidence" value="ECO:0000318"/>
    <property type="project" value="GO_Central"/>
</dbReference>
<dbReference type="OrthoDB" id="6288822at2759"/>
<dbReference type="KEGG" id="hro:HELRODRAFT_171241"/>
<dbReference type="RefSeq" id="XP_009016226.1">
    <property type="nucleotide sequence ID" value="XM_009017978.1"/>
</dbReference>
<proteinExistence type="predicted"/>
<feature type="compositionally biased region" description="Polar residues" evidence="1">
    <location>
        <begin position="357"/>
        <end position="368"/>
    </location>
</feature>
<feature type="compositionally biased region" description="Acidic residues" evidence="1">
    <location>
        <begin position="205"/>
        <end position="215"/>
    </location>
</feature>
<reference evidence="4" key="3">
    <citation type="submission" date="2015-06" db="UniProtKB">
        <authorList>
            <consortium name="EnsemblMetazoa"/>
        </authorList>
    </citation>
    <scope>IDENTIFICATION</scope>
</reference>
<dbReference type="EMBL" id="KB096325">
    <property type="protein sequence ID" value="ESO05593.1"/>
    <property type="molecule type" value="Genomic_DNA"/>
</dbReference>
<feature type="region of interest" description="Disordered" evidence="1">
    <location>
        <begin position="106"/>
        <end position="125"/>
    </location>
</feature>
<sequence>MSEETNSELLTSFSNPNYSHVSSMITGSNSQFDDDDEDNSLLLLKSDDDLDDEEDDNDNCRGSNALTALADAIHSLELLTKDQQEEQNTQQDKNLEFLPFSDRIGDKSSGFSSDSAFSSPTSDCSPLMRIRKHANVNNNSTVKEDENKDEVNVKSDDSSIDTLIAKSLSTGETSNCSAATTNFEQKLDNQEYNKDNQKLPGKNLEEEETYKDEDDSCPKIDMPTSPKTPVGDDDDRKKIVVDLLDNDDDEEESVSLLARNETLAAATTAETLETRPVDNLNVLSPGWEKCEDASGPYYWHIKTGTIQRNPPTLMDLQTSSSMEFRSKLSEPDVVANTCDKSSTTHSSSIPAKSCSSKMETNTTSTTLPIPVVSETSGQQHDGSNGMDLELPVRFAVRSLGRHFPRDRGLPFGYL</sequence>
<feature type="compositionally biased region" description="Acidic residues" evidence="1">
    <location>
        <begin position="48"/>
        <end position="57"/>
    </location>
</feature>
<dbReference type="SUPFAM" id="SSF51045">
    <property type="entry name" value="WW domain"/>
    <property type="match status" value="1"/>
</dbReference>
<dbReference type="InterPro" id="IPR039576">
    <property type="entry name" value="APBB1/2/3"/>
</dbReference>
<protein>
    <recommendedName>
        <fullName evidence="2">WW domain-containing protein</fullName>
    </recommendedName>
</protein>
<dbReference type="STRING" id="6412.T1F3Z5"/>
<feature type="compositionally biased region" description="Low complexity" evidence="1">
    <location>
        <begin position="108"/>
        <end position="125"/>
    </location>
</feature>
<evidence type="ECO:0000313" key="4">
    <source>
        <dbReference type="EnsemblMetazoa" id="HelroP171241"/>
    </source>
</evidence>
<feature type="region of interest" description="Disordered" evidence="1">
    <location>
        <begin position="133"/>
        <end position="158"/>
    </location>
</feature>
<dbReference type="PROSITE" id="PS50020">
    <property type="entry name" value="WW_DOMAIN_2"/>
    <property type="match status" value="1"/>
</dbReference>
<dbReference type="InParanoid" id="T1F3Z5"/>
<organism evidence="4 5">
    <name type="scientific">Helobdella robusta</name>
    <name type="common">Californian leech</name>
    <dbReference type="NCBI Taxonomy" id="6412"/>
    <lineage>
        <taxon>Eukaryota</taxon>
        <taxon>Metazoa</taxon>
        <taxon>Spiralia</taxon>
        <taxon>Lophotrochozoa</taxon>
        <taxon>Annelida</taxon>
        <taxon>Clitellata</taxon>
        <taxon>Hirudinea</taxon>
        <taxon>Rhynchobdellida</taxon>
        <taxon>Glossiphoniidae</taxon>
        <taxon>Helobdella</taxon>
    </lineage>
</organism>